<feature type="region of interest" description="Disordered" evidence="4">
    <location>
        <begin position="1"/>
        <end position="36"/>
    </location>
</feature>
<dbReference type="SUPFAM" id="SSF53474">
    <property type="entry name" value="alpha/beta-Hydrolases"/>
    <property type="match status" value="1"/>
</dbReference>
<dbReference type="RefSeq" id="WP_345313321.1">
    <property type="nucleotide sequence ID" value="NZ_BAABIE010000008.1"/>
</dbReference>
<comment type="caution">
    <text evidence="6">The sequence shown here is derived from an EMBL/GenBank/DDBJ whole genome shotgun (WGS) entry which is preliminary data.</text>
</comment>
<feature type="compositionally biased region" description="Basic and acidic residues" evidence="4">
    <location>
        <begin position="1"/>
        <end position="19"/>
    </location>
</feature>
<proteinExistence type="inferred from homology"/>
<dbReference type="InterPro" id="IPR050309">
    <property type="entry name" value="Type-B_Carboxylest/Lipase"/>
</dbReference>
<evidence type="ECO:0000313" key="7">
    <source>
        <dbReference type="Proteomes" id="UP001500822"/>
    </source>
</evidence>
<protein>
    <recommendedName>
        <fullName evidence="3">Carboxylic ester hydrolase</fullName>
        <ecNumber evidence="3">3.1.1.-</ecNumber>
    </recommendedName>
</protein>
<feature type="domain" description="Carboxylesterase type B" evidence="5">
    <location>
        <begin position="14"/>
        <end position="470"/>
    </location>
</feature>
<dbReference type="InterPro" id="IPR029058">
    <property type="entry name" value="AB_hydrolase_fold"/>
</dbReference>
<evidence type="ECO:0000256" key="3">
    <source>
        <dbReference type="RuleBase" id="RU361235"/>
    </source>
</evidence>
<comment type="similarity">
    <text evidence="1 3">Belongs to the type-B carboxylesterase/lipase family.</text>
</comment>
<dbReference type="Pfam" id="PF00135">
    <property type="entry name" value="COesterase"/>
    <property type="match status" value="1"/>
</dbReference>
<sequence length="503" mass="53478">MGSAEPHNDSLAEHPEVRIDTGVVRGSWRPTTGGRGNAKSAAFVGIPFAEPPVGDLRFAAPVPKAPWDGVLEATEYGATAQRAVDGVVLIPEPSIPGDSTLNVNVFTPDPTPADGAGLPLMVWIHGGGFFAGSPASPWYDGRNFNRDGIVTVTISYRLGFDGFGWIDGAPSNRGVRDWLLALEWVQRNVAAFGGDPNRVTIAGQSAGGGAVMTLLGMESAQHLFHGVYSMSGFVAEGPMADAQEFGRSMAERGKVAPTLTGWRSLTEQQVLDLQKKSTAMNLAMIRKTLAGGMAMGPVIDGELIQRPSAESFRLGIGADKPLVLGTADDEFAMLTTSPAAANVLRLVPTGLILRLLGVPTASRSPYLEANRDVVAKGKGRLAGRLFSDKIFRTSIPTIVSARGAAPTWTFRFAWPSNRFGFAGHCIDVPFFFDVLDGPSLDPLTGPHPPQELADRVHAAAAEFIVDGDPGWPKNEAPTHISRVYDLPVRDEPEAYASVLPLLP</sequence>
<accession>A0ABP8Z7X3</accession>
<dbReference type="Gene3D" id="3.40.50.1820">
    <property type="entry name" value="alpha/beta hydrolase"/>
    <property type="match status" value="1"/>
</dbReference>
<keyword evidence="7" id="KW-1185">Reference proteome</keyword>
<evidence type="ECO:0000313" key="6">
    <source>
        <dbReference type="EMBL" id="GAA4749162.1"/>
    </source>
</evidence>
<gene>
    <name evidence="6" type="ORF">GCM10023217_19240</name>
</gene>
<evidence type="ECO:0000256" key="4">
    <source>
        <dbReference type="SAM" id="MobiDB-lite"/>
    </source>
</evidence>
<organism evidence="6 7">
    <name type="scientific">Gordonia alkaliphila</name>
    <dbReference type="NCBI Taxonomy" id="1053547"/>
    <lineage>
        <taxon>Bacteria</taxon>
        <taxon>Bacillati</taxon>
        <taxon>Actinomycetota</taxon>
        <taxon>Actinomycetes</taxon>
        <taxon>Mycobacteriales</taxon>
        <taxon>Gordoniaceae</taxon>
        <taxon>Gordonia</taxon>
    </lineage>
</organism>
<evidence type="ECO:0000256" key="2">
    <source>
        <dbReference type="ARBA" id="ARBA00022801"/>
    </source>
</evidence>
<dbReference type="PANTHER" id="PTHR11559">
    <property type="entry name" value="CARBOXYLESTERASE"/>
    <property type="match status" value="1"/>
</dbReference>
<evidence type="ECO:0000259" key="5">
    <source>
        <dbReference type="Pfam" id="PF00135"/>
    </source>
</evidence>
<evidence type="ECO:0000256" key="1">
    <source>
        <dbReference type="ARBA" id="ARBA00005964"/>
    </source>
</evidence>
<dbReference type="Proteomes" id="UP001500822">
    <property type="component" value="Unassembled WGS sequence"/>
</dbReference>
<dbReference type="EMBL" id="BAABIE010000008">
    <property type="protein sequence ID" value="GAA4749162.1"/>
    <property type="molecule type" value="Genomic_DNA"/>
</dbReference>
<dbReference type="InterPro" id="IPR019826">
    <property type="entry name" value="Carboxylesterase_B_AS"/>
</dbReference>
<name>A0ABP8Z7X3_9ACTN</name>
<keyword evidence="2 3" id="KW-0378">Hydrolase</keyword>
<dbReference type="InterPro" id="IPR002018">
    <property type="entry name" value="CarbesteraseB"/>
</dbReference>
<dbReference type="EC" id="3.1.1.-" evidence="3"/>
<dbReference type="PROSITE" id="PS00122">
    <property type="entry name" value="CARBOXYLESTERASE_B_1"/>
    <property type="match status" value="1"/>
</dbReference>
<reference evidence="7" key="1">
    <citation type="journal article" date="2019" name="Int. J. Syst. Evol. Microbiol.">
        <title>The Global Catalogue of Microorganisms (GCM) 10K type strain sequencing project: providing services to taxonomists for standard genome sequencing and annotation.</title>
        <authorList>
            <consortium name="The Broad Institute Genomics Platform"/>
            <consortium name="The Broad Institute Genome Sequencing Center for Infectious Disease"/>
            <person name="Wu L."/>
            <person name="Ma J."/>
        </authorList>
    </citation>
    <scope>NUCLEOTIDE SEQUENCE [LARGE SCALE GENOMIC DNA]</scope>
    <source>
        <strain evidence="7">JCM 18077</strain>
    </source>
</reference>